<dbReference type="AlphaFoldDB" id="A0A975P9X3"/>
<dbReference type="PANTHER" id="PTHR40088">
    <property type="entry name" value="PECTATE LYASE (EUROFUNG)"/>
    <property type="match status" value="1"/>
</dbReference>
<sequence>MTSGRTGTLAQLCAQVLFVCFGSFKHAFLALVFLPILACPSVARTLYVDASSTAGSGSITAPFNSISHAAKSARPGDTVLVRRGVYSEKVKINTSGRLGAPIVIKGERGAVIDGSRTKVDTLVDIGGDHIIFEGFEVRNASRTGIGLWGTFHTVVRKNVVVGSQGAGIWVGHDRRGGSGKNVVEYNIVRDNCRMNRARNRNSGWPIGIAIAVSDQSIVRANRVYENHGEGIGVLSSSNVKVHGNVVYDNFSVNIYLDNAPKSYVQANTIGSTGNKTFFRHKRPPAGVLIANEVTRYKMASSGITVVSNTMIGVEDVYYGTYGLNTGLHDSIIAPNKVQPASWLVPPSGTASS</sequence>
<evidence type="ECO:0000313" key="6">
    <source>
        <dbReference type="EMBL" id="QWK92205.1"/>
    </source>
</evidence>
<gene>
    <name evidence="6" type="ORF">KM031_18085</name>
</gene>
<keyword evidence="2" id="KW-0964">Secreted</keyword>
<proteinExistence type="predicted"/>
<name>A0A975P9X3_9RHOB</name>
<reference evidence="6" key="1">
    <citation type="submission" date="2021-06" db="EMBL/GenBank/DDBJ databases">
        <authorList>
            <person name="Lee C.-S."/>
            <person name="Jin L."/>
        </authorList>
    </citation>
    <scope>NUCLEOTIDE SEQUENCE</scope>
    <source>
        <strain evidence="6">Con5</strain>
        <plasmid evidence="6">p1</plasmid>
    </source>
</reference>
<evidence type="ECO:0000259" key="5">
    <source>
        <dbReference type="Pfam" id="PF13229"/>
    </source>
</evidence>
<dbReference type="InterPro" id="IPR039448">
    <property type="entry name" value="Beta_helix"/>
</dbReference>
<evidence type="ECO:0000313" key="7">
    <source>
        <dbReference type="Proteomes" id="UP000679352"/>
    </source>
</evidence>
<dbReference type="InterPro" id="IPR052052">
    <property type="entry name" value="Polysaccharide_Lyase_9"/>
</dbReference>
<dbReference type="GO" id="GO:0016837">
    <property type="term" value="F:carbon-oxygen lyase activity, acting on polysaccharides"/>
    <property type="evidence" value="ECO:0007669"/>
    <property type="project" value="TreeGrafter"/>
</dbReference>
<keyword evidence="4" id="KW-0472">Membrane</keyword>
<protein>
    <submittedName>
        <fullName evidence="6">Right-handed parallel beta-helix repeat-containing protein</fullName>
    </submittedName>
</protein>
<dbReference type="SMART" id="SM00710">
    <property type="entry name" value="PbH1"/>
    <property type="match status" value="6"/>
</dbReference>
<evidence type="ECO:0000256" key="4">
    <source>
        <dbReference type="SAM" id="Phobius"/>
    </source>
</evidence>
<feature type="transmembrane region" description="Helical" evidence="4">
    <location>
        <begin position="12"/>
        <end position="38"/>
    </location>
</feature>
<accession>A0A975P9X3</accession>
<dbReference type="EMBL" id="CP076362">
    <property type="protein sequence ID" value="QWK92205.1"/>
    <property type="molecule type" value="Genomic_DNA"/>
</dbReference>
<dbReference type="KEGG" id="gfu:KM031_18085"/>
<dbReference type="Proteomes" id="UP000679352">
    <property type="component" value="Plasmid p1"/>
</dbReference>
<evidence type="ECO:0000256" key="1">
    <source>
        <dbReference type="ARBA" id="ARBA00004613"/>
    </source>
</evidence>
<dbReference type="InterPro" id="IPR006626">
    <property type="entry name" value="PbH1"/>
</dbReference>
<evidence type="ECO:0000256" key="2">
    <source>
        <dbReference type="ARBA" id="ARBA00022525"/>
    </source>
</evidence>
<dbReference type="InterPro" id="IPR011050">
    <property type="entry name" value="Pectin_lyase_fold/virulence"/>
</dbReference>
<dbReference type="Pfam" id="PF13229">
    <property type="entry name" value="Beta_helix"/>
    <property type="match status" value="1"/>
</dbReference>
<evidence type="ECO:0000256" key="3">
    <source>
        <dbReference type="ARBA" id="ARBA00022729"/>
    </source>
</evidence>
<keyword evidence="3" id="KW-0732">Signal</keyword>
<dbReference type="RefSeq" id="WP_215505117.1">
    <property type="nucleotide sequence ID" value="NZ_CP076362.1"/>
</dbReference>
<dbReference type="InterPro" id="IPR012334">
    <property type="entry name" value="Pectin_lyas_fold"/>
</dbReference>
<dbReference type="Gene3D" id="2.160.20.10">
    <property type="entry name" value="Single-stranded right-handed beta-helix, Pectin lyase-like"/>
    <property type="match status" value="1"/>
</dbReference>
<dbReference type="GO" id="GO:0005576">
    <property type="term" value="C:extracellular region"/>
    <property type="evidence" value="ECO:0007669"/>
    <property type="project" value="UniProtKB-SubCell"/>
</dbReference>
<organism evidence="6 7">
    <name type="scientific">Gemmobacter fulvus</name>
    <dbReference type="NCBI Taxonomy" id="2840474"/>
    <lineage>
        <taxon>Bacteria</taxon>
        <taxon>Pseudomonadati</taxon>
        <taxon>Pseudomonadota</taxon>
        <taxon>Alphaproteobacteria</taxon>
        <taxon>Rhodobacterales</taxon>
        <taxon>Paracoccaceae</taxon>
        <taxon>Gemmobacter</taxon>
    </lineage>
</organism>
<feature type="domain" description="Right handed beta helix" evidence="5">
    <location>
        <begin position="129"/>
        <end position="284"/>
    </location>
</feature>
<keyword evidence="6" id="KW-0614">Plasmid</keyword>
<keyword evidence="4" id="KW-1133">Transmembrane helix</keyword>
<dbReference type="SUPFAM" id="SSF51126">
    <property type="entry name" value="Pectin lyase-like"/>
    <property type="match status" value="1"/>
</dbReference>
<keyword evidence="7" id="KW-1185">Reference proteome</keyword>
<geneLocation type="plasmid" evidence="6 7">
    <name>p1</name>
</geneLocation>
<dbReference type="PANTHER" id="PTHR40088:SF2">
    <property type="entry name" value="SECRETED SUGAR HYDROLASE"/>
    <property type="match status" value="1"/>
</dbReference>
<comment type="subcellular location">
    <subcellularLocation>
        <location evidence="1">Secreted</location>
    </subcellularLocation>
</comment>
<keyword evidence="4" id="KW-0812">Transmembrane</keyword>